<dbReference type="Pfam" id="PF13204">
    <property type="entry name" value="Apiosidase"/>
    <property type="match status" value="1"/>
</dbReference>
<feature type="domain" description="Putative collagen-binding" evidence="1">
    <location>
        <begin position="379"/>
        <end position="452"/>
    </location>
</feature>
<comment type="caution">
    <text evidence="3">The sequence shown here is derived from an EMBL/GenBank/DDBJ whole genome shotgun (WGS) entry which is preliminary data.</text>
</comment>
<dbReference type="Proteomes" id="UP000518300">
    <property type="component" value="Unassembled WGS sequence"/>
</dbReference>
<sequence>MDTSEAAVAAHALTLADYPIRASTNQRHLVTATGAPFTYLADTPWGLASRLSQADVLEYLDDRQAKGFNTLQMMLLPMPSEWGTKNFYGDSPFNNMNPASPAITSVATTNPADASGYDYWDHVEWVIDQAGQRGIQVAAAVSWYGYGGRDWRPYMTTSAATAYGTFLGKRFGGKPHLFWILGGDNDPVGDVASVPAGMDTSDRVEATNAMANAILANESIRHLMSYHAKRRNSSARFFESQTWHTVHFAYSPETTYSYVLTDYNRATVRPVVMPESYYDARTGSPILDRRRLRAQAWWSFLSGGVGFAYGHENVWDLDSAWKTTGLPAVSATDIQRLGTFLAGSPTHLLRPDHRAGNTAKLLTSGYGSTTTNGGLDYAVSATASDASFALAYFPTTRSDIVVNLAALGGASVKLSWWNPGVGGAKTLIGTYAGSGTRALTWPSGSSDAVLVAERASTTPSGTPFRLVNLGGPALTIDGRSWEASSGAPNLTLSGTRFEDQTIPLVPATDAARAQMIRSCIYGTTAAVTIGAVPSGSYDVYLYVWEDNATKTFDVRVEGVLVQDDYVSGNPGQWKRLGPWTVSVMDGALNLATSGGTANLSGIEVYHR</sequence>
<feature type="domain" description="Apiosidase-like catalytic" evidence="2">
    <location>
        <begin position="23"/>
        <end position="319"/>
    </location>
</feature>
<dbReference type="AlphaFoldDB" id="A0A848LEE4"/>
<evidence type="ECO:0000313" key="4">
    <source>
        <dbReference type="Proteomes" id="UP000518300"/>
    </source>
</evidence>
<dbReference type="InterPro" id="IPR017853">
    <property type="entry name" value="GH"/>
</dbReference>
<proteinExistence type="predicted"/>
<name>A0A848LEE4_9BACT</name>
<dbReference type="InterPro" id="IPR024749">
    <property type="entry name" value="Collagen-bd_put"/>
</dbReference>
<dbReference type="PANTHER" id="PTHR37836">
    <property type="entry name" value="LMO1036 PROTEIN"/>
    <property type="match status" value="1"/>
</dbReference>
<dbReference type="SUPFAM" id="SSF51445">
    <property type="entry name" value="(Trans)glycosidases"/>
    <property type="match status" value="1"/>
</dbReference>
<dbReference type="Gene3D" id="2.60.120.430">
    <property type="entry name" value="Galactose-binding lectin"/>
    <property type="match status" value="1"/>
</dbReference>
<keyword evidence="4" id="KW-1185">Reference proteome</keyword>
<dbReference type="Gene3D" id="3.20.20.80">
    <property type="entry name" value="Glycosidases"/>
    <property type="match status" value="1"/>
</dbReference>
<dbReference type="RefSeq" id="WP_169345880.1">
    <property type="nucleotide sequence ID" value="NZ_JABBJJ010000072.1"/>
</dbReference>
<dbReference type="PANTHER" id="PTHR37836:SF2">
    <property type="entry name" value="DUF4038 DOMAIN-CONTAINING PROTEIN"/>
    <property type="match status" value="1"/>
</dbReference>
<dbReference type="InterPro" id="IPR025277">
    <property type="entry name" value="Apiosidase-like_cat_dom"/>
</dbReference>
<dbReference type="Pfam" id="PF12904">
    <property type="entry name" value="Collagen_bind_2"/>
    <property type="match status" value="1"/>
</dbReference>
<evidence type="ECO:0000259" key="2">
    <source>
        <dbReference type="Pfam" id="PF13204"/>
    </source>
</evidence>
<dbReference type="EMBL" id="JABBJJ010000072">
    <property type="protein sequence ID" value="NMO16592.1"/>
    <property type="molecule type" value="Genomic_DNA"/>
</dbReference>
<dbReference type="SUPFAM" id="SSF49785">
    <property type="entry name" value="Galactose-binding domain-like"/>
    <property type="match status" value="1"/>
</dbReference>
<accession>A0A848LEE4</accession>
<protein>
    <submittedName>
        <fullName evidence="3">DUF4038 domain-containing protein</fullName>
    </submittedName>
</protein>
<evidence type="ECO:0000313" key="3">
    <source>
        <dbReference type="EMBL" id="NMO16592.1"/>
    </source>
</evidence>
<organism evidence="3 4">
    <name type="scientific">Pyxidicoccus fallax</name>
    <dbReference type="NCBI Taxonomy" id="394095"/>
    <lineage>
        <taxon>Bacteria</taxon>
        <taxon>Pseudomonadati</taxon>
        <taxon>Myxococcota</taxon>
        <taxon>Myxococcia</taxon>
        <taxon>Myxococcales</taxon>
        <taxon>Cystobacterineae</taxon>
        <taxon>Myxococcaceae</taxon>
        <taxon>Pyxidicoccus</taxon>
    </lineage>
</organism>
<evidence type="ECO:0000259" key="1">
    <source>
        <dbReference type="Pfam" id="PF12904"/>
    </source>
</evidence>
<reference evidence="3 4" key="1">
    <citation type="submission" date="2020-04" db="EMBL/GenBank/DDBJ databases">
        <title>Draft genome of Pyxidicoccus fallax type strain.</title>
        <authorList>
            <person name="Whitworth D.E."/>
        </authorList>
    </citation>
    <scope>NUCLEOTIDE SEQUENCE [LARGE SCALE GENOMIC DNA]</scope>
    <source>
        <strain evidence="3 4">DSM 14698</strain>
    </source>
</reference>
<gene>
    <name evidence="3" type="ORF">HG543_17255</name>
</gene>
<dbReference type="InterPro" id="IPR008979">
    <property type="entry name" value="Galactose-bd-like_sf"/>
</dbReference>